<evidence type="ECO:0000256" key="11">
    <source>
        <dbReference type="RuleBase" id="RU003691"/>
    </source>
</evidence>
<dbReference type="PANTHER" id="PTHR22912:SF217">
    <property type="entry name" value="DIHYDROLIPOYL DEHYDROGENASE"/>
    <property type="match status" value="1"/>
</dbReference>
<comment type="caution">
    <text evidence="15">The sequence shown here is derived from an EMBL/GenBank/DDBJ whole genome shotgun (WGS) entry which is preliminary data.</text>
</comment>
<keyword evidence="5 9" id="KW-0520">NAD</keyword>
<dbReference type="PRINTS" id="PR00368">
    <property type="entry name" value="FADPNR"/>
</dbReference>
<keyword evidence="6" id="KW-1015">Disulfide bond</keyword>
<dbReference type="eggNOG" id="COG1249">
    <property type="taxonomic scope" value="Bacteria"/>
</dbReference>
<accession>W5IIU6</accession>
<keyword evidence="9" id="KW-0547">Nucleotide-binding</keyword>
<evidence type="ECO:0000256" key="4">
    <source>
        <dbReference type="ARBA" id="ARBA00023002"/>
    </source>
</evidence>
<dbReference type="GO" id="GO:0006103">
    <property type="term" value="P:2-oxoglutarate metabolic process"/>
    <property type="evidence" value="ECO:0007669"/>
    <property type="project" value="TreeGrafter"/>
</dbReference>
<comment type="cofactor">
    <cofactor evidence="9">
        <name>FAD</name>
        <dbReference type="ChEBI" id="CHEBI:57692"/>
    </cofactor>
    <text evidence="9">Binds 1 FAD per subunit.</text>
</comment>
<dbReference type="Gene3D" id="3.50.50.60">
    <property type="entry name" value="FAD/NAD(P)-binding domain"/>
    <property type="match status" value="2"/>
</dbReference>
<evidence type="ECO:0000256" key="6">
    <source>
        <dbReference type="ARBA" id="ARBA00023157"/>
    </source>
</evidence>
<evidence type="ECO:0000256" key="5">
    <source>
        <dbReference type="ARBA" id="ARBA00023027"/>
    </source>
</evidence>
<keyword evidence="4 11" id="KW-0560">Oxidoreductase</keyword>
<sequence length="535" mass="57056">MVSDDTSQKAADSHNTGDGLKKNTNQQGRYDFDLAVIGAGPGGYATALRAAELGLSVALIDKDSSLGGTCLNRGCIPTKALLTAAHAWDEIKHAKYWGISVNQDAVQIDTAQLHRQKMKTVETMVKGLTSLVTTRGITAFHRYASLTTNHEISLGANDSSSSPSPDHTDHISADQIVLALGAAPIPFPSVPFSETVMDSNRALSLQEIPSSVAIIGSGAVALEFASFWNSLGSQVTVFVRKDRPLSHGDSHMSSAVMRGLKRVGIRFLTHTTVSTIQPNHSQDGSSRQSSAGALVFYKKAGKEEEETLEAEKVLVAIGRRPATEAPWLKKIGLDRDKDGFISTDSYGQTTVSNLWAVGDIRRGHQLAHRAFSQGIIAAEAIACRKGLYPALPQALDEFTVPQVVYSTIEAASVGYTADQAVKAANELSPASPLFCDIEETILPLLSNSRVLMEQSSGSITLVTARRVSDPEQTTILIGAHIAGPRASELIAEAEQIIGNRIPLSQAASLIHPHPTLSEALGEALLKADGRPLHVR</sequence>
<evidence type="ECO:0000313" key="16">
    <source>
        <dbReference type="Proteomes" id="UP000005777"/>
    </source>
</evidence>
<gene>
    <name evidence="15" type="ORF">HMPREF9020_00583</name>
</gene>
<evidence type="ECO:0000313" key="15">
    <source>
        <dbReference type="EMBL" id="EFG26953.1"/>
    </source>
</evidence>
<protein>
    <submittedName>
        <fullName evidence="15">Dihydrolipoyl dehydrogenase</fullName>
    </submittedName>
</protein>
<dbReference type="Gene3D" id="3.30.390.30">
    <property type="match status" value="1"/>
</dbReference>
<dbReference type="InterPro" id="IPR023753">
    <property type="entry name" value="FAD/NAD-binding_dom"/>
</dbReference>
<keyword evidence="3 9" id="KW-0274">FAD</keyword>
<dbReference type="RefSeq" id="WP_006292950.1">
    <property type="nucleotide sequence ID" value="NZ_GG770225.1"/>
</dbReference>
<dbReference type="InterPro" id="IPR004099">
    <property type="entry name" value="Pyr_nucl-diS_OxRdtase_dimer"/>
</dbReference>
<dbReference type="InterPro" id="IPR016156">
    <property type="entry name" value="FAD/NAD-linked_Rdtase_dimer_sf"/>
</dbReference>
<evidence type="ECO:0000259" key="14">
    <source>
        <dbReference type="Pfam" id="PF07992"/>
    </source>
</evidence>
<dbReference type="GO" id="GO:0050660">
    <property type="term" value="F:flavin adenine dinucleotide binding"/>
    <property type="evidence" value="ECO:0007669"/>
    <property type="project" value="TreeGrafter"/>
</dbReference>
<dbReference type="PANTHER" id="PTHR22912">
    <property type="entry name" value="DISULFIDE OXIDOREDUCTASE"/>
    <property type="match status" value="1"/>
</dbReference>
<dbReference type="InterPro" id="IPR036188">
    <property type="entry name" value="FAD/NAD-bd_sf"/>
</dbReference>
<evidence type="ECO:0000256" key="12">
    <source>
        <dbReference type="SAM" id="MobiDB-lite"/>
    </source>
</evidence>
<evidence type="ECO:0000256" key="7">
    <source>
        <dbReference type="ARBA" id="ARBA00023284"/>
    </source>
</evidence>
<evidence type="ECO:0000256" key="2">
    <source>
        <dbReference type="ARBA" id="ARBA00022630"/>
    </source>
</evidence>
<feature type="active site" description="Proton acceptor" evidence="8">
    <location>
        <position position="513"/>
    </location>
</feature>
<name>W5IIU6_SCAIO</name>
<feature type="binding site" evidence="9">
    <location>
        <position position="359"/>
    </location>
    <ligand>
        <name>FAD</name>
        <dbReference type="ChEBI" id="CHEBI:57692"/>
    </ligand>
</feature>
<evidence type="ECO:0000259" key="13">
    <source>
        <dbReference type="Pfam" id="PF02852"/>
    </source>
</evidence>
<organism evidence="15 16">
    <name type="scientific">Scardovia inopinata F0304</name>
    <dbReference type="NCBI Taxonomy" id="641146"/>
    <lineage>
        <taxon>Bacteria</taxon>
        <taxon>Bacillati</taxon>
        <taxon>Actinomycetota</taxon>
        <taxon>Actinomycetes</taxon>
        <taxon>Bifidobacteriales</taxon>
        <taxon>Bifidobacteriaceae</taxon>
        <taxon>Scardovia</taxon>
    </lineage>
</organism>
<evidence type="ECO:0000256" key="3">
    <source>
        <dbReference type="ARBA" id="ARBA00022827"/>
    </source>
</evidence>
<dbReference type="InterPro" id="IPR001100">
    <property type="entry name" value="Pyr_nuc-diS_OxRdtase"/>
</dbReference>
<dbReference type="SUPFAM" id="SSF51905">
    <property type="entry name" value="FAD/NAD(P)-binding domain"/>
    <property type="match status" value="1"/>
</dbReference>
<proteinExistence type="inferred from homology"/>
<reference evidence="15 16" key="1">
    <citation type="submission" date="2012-01" db="EMBL/GenBank/DDBJ databases">
        <title>The Genome Sequence of Scardovia inopinata F0304.</title>
        <authorList>
            <consortium name="The Broad Institute Genome Sequencing Platform"/>
            <person name="Earl A."/>
            <person name="Ward D."/>
            <person name="Feldgarden M."/>
            <person name="Gevers D."/>
            <person name="Izard J."/>
            <person name="Baranova O.V."/>
            <person name="Blanton J.M."/>
            <person name="Tanner A.C."/>
            <person name="Dewhirst F.E."/>
            <person name="Young S.K."/>
            <person name="Zeng Q."/>
            <person name="Gargeya S."/>
            <person name="Fitzgerald M."/>
            <person name="Haas B."/>
            <person name="Abouelleil A."/>
            <person name="Alvarado L."/>
            <person name="Arachchi H.M."/>
            <person name="Berlin A."/>
            <person name="Chapman S.B."/>
            <person name="Gearin G."/>
            <person name="Goldberg J."/>
            <person name="Griggs A."/>
            <person name="Gujja S."/>
            <person name="Hansen M."/>
            <person name="Heiman D."/>
            <person name="Howarth C."/>
            <person name="Larimer J."/>
            <person name="Lui A."/>
            <person name="MacDonald P.J."/>
            <person name="McCowen C."/>
            <person name="Montmayeur A."/>
            <person name="Murphy C."/>
            <person name="Neiman D."/>
            <person name="Pearson M."/>
            <person name="Priest M."/>
            <person name="Roberts A."/>
            <person name="Saif S."/>
            <person name="Shea T."/>
            <person name="Sisk P."/>
            <person name="Stolte C."/>
            <person name="Sykes S."/>
            <person name="Wortman J."/>
            <person name="Nusbaum C."/>
            <person name="Birren B."/>
        </authorList>
    </citation>
    <scope>NUCLEOTIDE SEQUENCE [LARGE SCALE GENOMIC DNA]</scope>
    <source>
        <strain evidence="15 16">F0304</strain>
    </source>
</reference>
<dbReference type="PRINTS" id="PR00411">
    <property type="entry name" value="PNDRDTASEI"/>
</dbReference>
<dbReference type="InterPro" id="IPR012999">
    <property type="entry name" value="Pyr_OxRdtase_I_AS"/>
</dbReference>
<evidence type="ECO:0000256" key="1">
    <source>
        <dbReference type="ARBA" id="ARBA00007532"/>
    </source>
</evidence>
<comment type="similarity">
    <text evidence="1 11">Belongs to the class-I pyridine nucleotide-disulfide oxidoreductase family.</text>
</comment>
<dbReference type="Pfam" id="PF07992">
    <property type="entry name" value="Pyr_redox_2"/>
    <property type="match status" value="1"/>
</dbReference>
<feature type="binding site" evidence="9">
    <location>
        <begin position="216"/>
        <end position="223"/>
    </location>
    <ligand>
        <name>NAD(+)</name>
        <dbReference type="ChEBI" id="CHEBI:57540"/>
    </ligand>
</feature>
<feature type="domain" description="Pyridine nucleotide-disulphide oxidoreductase dimerisation" evidence="13">
    <location>
        <begin position="400"/>
        <end position="523"/>
    </location>
</feature>
<dbReference type="Pfam" id="PF02852">
    <property type="entry name" value="Pyr_redox_dim"/>
    <property type="match status" value="1"/>
</dbReference>
<feature type="region of interest" description="Disordered" evidence="12">
    <location>
        <begin position="1"/>
        <end position="24"/>
    </location>
</feature>
<evidence type="ECO:0000256" key="9">
    <source>
        <dbReference type="PIRSR" id="PIRSR000350-3"/>
    </source>
</evidence>
<dbReference type="InterPro" id="IPR050151">
    <property type="entry name" value="Class-I_Pyr_Nuc-Dis_Oxidored"/>
</dbReference>
<dbReference type="PROSITE" id="PS00076">
    <property type="entry name" value="PYRIDINE_REDOX_1"/>
    <property type="match status" value="1"/>
</dbReference>
<feature type="binding site" evidence="9">
    <location>
        <position position="79"/>
    </location>
    <ligand>
        <name>FAD</name>
        <dbReference type="ChEBI" id="CHEBI:57692"/>
    </ligand>
</feature>
<feature type="domain" description="FAD/NAD(P)-binding" evidence="14">
    <location>
        <begin position="32"/>
        <end position="374"/>
    </location>
</feature>
<keyword evidence="2 11" id="KW-0285">Flavoprotein</keyword>
<keyword evidence="7 11" id="KW-0676">Redox-active center</keyword>
<dbReference type="EMBL" id="ADCX01000003">
    <property type="protein sequence ID" value="EFG26953.1"/>
    <property type="molecule type" value="Genomic_DNA"/>
</dbReference>
<dbReference type="AlphaFoldDB" id="W5IIU6"/>
<dbReference type="HOGENOM" id="CLU_016755_0_1_11"/>
<dbReference type="Proteomes" id="UP000005777">
    <property type="component" value="Unassembled WGS sequence"/>
</dbReference>
<keyword evidence="16" id="KW-1185">Reference proteome</keyword>
<evidence type="ECO:0000256" key="10">
    <source>
        <dbReference type="PIRSR" id="PIRSR000350-4"/>
    </source>
</evidence>
<dbReference type="GO" id="GO:0004148">
    <property type="term" value="F:dihydrolipoyl dehydrogenase (NADH) activity"/>
    <property type="evidence" value="ECO:0007669"/>
    <property type="project" value="TreeGrafter"/>
</dbReference>
<evidence type="ECO:0000256" key="8">
    <source>
        <dbReference type="PIRSR" id="PIRSR000350-2"/>
    </source>
</evidence>
<feature type="binding site" evidence="9">
    <location>
        <position position="318"/>
    </location>
    <ligand>
        <name>NAD(+)</name>
        <dbReference type="ChEBI" id="CHEBI:57540"/>
    </ligand>
</feature>
<feature type="disulfide bond" description="Redox-active" evidence="10">
    <location>
        <begin position="70"/>
        <end position="75"/>
    </location>
</feature>
<dbReference type="SUPFAM" id="SSF55424">
    <property type="entry name" value="FAD/NAD-linked reductases, dimerisation (C-terminal) domain"/>
    <property type="match status" value="1"/>
</dbReference>
<dbReference type="PIRSF" id="PIRSF000350">
    <property type="entry name" value="Mercury_reductase_MerA"/>
    <property type="match status" value="1"/>
</dbReference>